<name>A0AAF0ELJ9_9BASI</name>
<protein>
    <submittedName>
        <fullName evidence="2">Uncharacterized protein</fullName>
    </submittedName>
</protein>
<organism evidence="2 3">
    <name type="scientific">Malassezia nana</name>
    <dbReference type="NCBI Taxonomy" id="180528"/>
    <lineage>
        <taxon>Eukaryota</taxon>
        <taxon>Fungi</taxon>
        <taxon>Dikarya</taxon>
        <taxon>Basidiomycota</taxon>
        <taxon>Ustilaginomycotina</taxon>
        <taxon>Malasseziomycetes</taxon>
        <taxon>Malasseziales</taxon>
        <taxon>Malasseziaceae</taxon>
        <taxon>Malassezia</taxon>
    </lineage>
</organism>
<evidence type="ECO:0000313" key="2">
    <source>
        <dbReference type="EMBL" id="WFD26583.1"/>
    </source>
</evidence>
<feature type="region of interest" description="Disordered" evidence="1">
    <location>
        <begin position="334"/>
        <end position="395"/>
    </location>
</feature>
<gene>
    <name evidence="2" type="ORF">MNAN1_001566</name>
</gene>
<evidence type="ECO:0000256" key="1">
    <source>
        <dbReference type="SAM" id="MobiDB-lite"/>
    </source>
</evidence>
<sequence>MEALGTRGRAGGQRAMRHLVFPPLHHAEDPRFHNPILQHPLLATSLPRPAALSDEVVAVPEHLLPSGDDLEQDTLPMEQHPSYPLGNPYYIHHTPATLQPAGSSQPKLDPRLSMRFAMHRDTHAPEDALSYVSRGSAHAHAALEERDDEDPLPYTVGADGRVALAPHLRLSAQIGTSPAAPTWPFFRYGPGPSARPYAALFRRSSGIEPDESVWADLALEKLVPRARPDSYSLPSTLTHLYAKNAQGRRRRERPSGMPSTLGAMTHRLDSAWLDDAWAGDDEDATWKRELHEWVAADLQRERGEGARTRRAPSLTTQEQHDFRRVILSILEPDASASASSARSKRLREPTVSPAHGRRKRRSLSVPLPPELAPSPSLDRSPWVWGASRSGASPSP</sequence>
<dbReference type="AlphaFoldDB" id="A0AAF0ELJ9"/>
<evidence type="ECO:0000313" key="3">
    <source>
        <dbReference type="Proteomes" id="UP001213623"/>
    </source>
</evidence>
<accession>A0AAF0ELJ9</accession>
<proteinExistence type="predicted"/>
<keyword evidence="3" id="KW-1185">Reference proteome</keyword>
<dbReference type="EMBL" id="CP119894">
    <property type="protein sequence ID" value="WFD26583.1"/>
    <property type="molecule type" value="Genomic_DNA"/>
</dbReference>
<reference evidence="2" key="1">
    <citation type="submission" date="2023-03" db="EMBL/GenBank/DDBJ databases">
        <title>Mating type loci evolution in Malassezia.</title>
        <authorList>
            <person name="Coelho M.A."/>
        </authorList>
    </citation>
    <scope>NUCLEOTIDE SEQUENCE</scope>
    <source>
        <strain evidence="2">CBS 9557</strain>
    </source>
</reference>
<dbReference type="Proteomes" id="UP001213623">
    <property type="component" value="Chromosome 3"/>
</dbReference>